<evidence type="ECO:0000313" key="4">
    <source>
        <dbReference type="EMBL" id="KAL2846386.1"/>
    </source>
</evidence>
<dbReference type="Gene3D" id="3.40.50.720">
    <property type="entry name" value="NAD(P)-binding Rossmann-like Domain"/>
    <property type="match status" value="1"/>
</dbReference>
<reference evidence="4 5" key="1">
    <citation type="submission" date="2024-07" db="EMBL/GenBank/DDBJ databases">
        <title>Section-level genome sequencing and comparative genomics of Aspergillus sections Usti and Cavernicolus.</title>
        <authorList>
            <consortium name="Lawrence Berkeley National Laboratory"/>
            <person name="Nybo J.L."/>
            <person name="Vesth T.C."/>
            <person name="Theobald S."/>
            <person name="Frisvad J.C."/>
            <person name="Larsen T.O."/>
            <person name="Kjaerboelling I."/>
            <person name="Rothschild-Mancinelli K."/>
            <person name="Lyhne E.K."/>
            <person name="Kogle M.E."/>
            <person name="Barry K."/>
            <person name="Clum A."/>
            <person name="Na H."/>
            <person name="Ledsgaard L."/>
            <person name="Lin J."/>
            <person name="Lipzen A."/>
            <person name="Kuo A."/>
            <person name="Riley R."/>
            <person name="Mondo S."/>
            <person name="Labutti K."/>
            <person name="Haridas S."/>
            <person name="Pangalinan J."/>
            <person name="Salamov A.A."/>
            <person name="Simmons B.A."/>
            <person name="Magnuson J.K."/>
            <person name="Chen J."/>
            <person name="Drula E."/>
            <person name="Henrissat B."/>
            <person name="Wiebenga A."/>
            <person name="Lubbers R.J."/>
            <person name="Gomes A.C."/>
            <person name="Makela M.R."/>
            <person name="Stajich J."/>
            <person name="Grigoriev I.V."/>
            <person name="Mortensen U.H."/>
            <person name="De Vries R.P."/>
            <person name="Baker S.E."/>
            <person name="Andersen M.R."/>
        </authorList>
    </citation>
    <scope>NUCLEOTIDE SEQUENCE [LARGE SCALE GENOMIC DNA]</scope>
    <source>
        <strain evidence="4 5">CBS 123904</strain>
    </source>
</reference>
<evidence type="ECO:0000256" key="3">
    <source>
        <dbReference type="ARBA" id="ARBA00023002"/>
    </source>
</evidence>
<dbReference type="EMBL" id="JBFXLU010000064">
    <property type="protein sequence ID" value="KAL2846386.1"/>
    <property type="molecule type" value="Genomic_DNA"/>
</dbReference>
<evidence type="ECO:0000313" key="5">
    <source>
        <dbReference type="Proteomes" id="UP001610446"/>
    </source>
</evidence>
<comment type="caution">
    <text evidence="4">The sequence shown here is derived from an EMBL/GenBank/DDBJ whole genome shotgun (WGS) entry which is preliminary data.</text>
</comment>
<evidence type="ECO:0000256" key="2">
    <source>
        <dbReference type="ARBA" id="ARBA00022857"/>
    </source>
</evidence>
<dbReference type="InterPro" id="IPR020904">
    <property type="entry name" value="Sc_DH/Rdtase_CS"/>
</dbReference>
<dbReference type="PANTHER" id="PTHR43180">
    <property type="entry name" value="3-OXOACYL-(ACYL-CARRIER-PROTEIN) REDUCTASE (AFU_ORTHOLOGUE AFUA_6G11210)"/>
    <property type="match status" value="1"/>
</dbReference>
<organism evidence="4 5">
    <name type="scientific">Aspergillus pseudoustus</name>
    <dbReference type="NCBI Taxonomy" id="1810923"/>
    <lineage>
        <taxon>Eukaryota</taxon>
        <taxon>Fungi</taxon>
        <taxon>Dikarya</taxon>
        <taxon>Ascomycota</taxon>
        <taxon>Pezizomycotina</taxon>
        <taxon>Eurotiomycetes</taxon>
        <taxon>Eurotiomycetidae</taxon>
        <taxon>Eurotiales</taxon>
        <taxon>Aspergillaceae</taxon>
        <taxon>Aspergillus</taxon>
        <taxon>Aspergillus subgen. Nidulantes</taxon>
    </lineage>
</organism>
<dbReference type="InterPro" id="IPR036291">
    <property type="entry name" value="NAD(P)-bd_dom_sf"/>
</dbReference>
<keyword evidence="2" id="KW-0521">NADP</keyword>
<comment type="similarity">
    <text evidence="1">Belongs to the short-chain dehydrogenases/reductases (SDR) family.</text>
</comment>
<dbReference type="PANTHER" id="PTHR43180:SF80">
    <property type="entry name" value="NAD(P)-BINDING PROTEIN"/>
    <property type="match status" value="1"/>
</dbReference>
<keyword evidence="3" id="KW-0560">Oxidoreductase</keyword>
<accession>A0ABR4K2U6</accession>
<gene>
    <name evidence="4" type="ORF">BJY01DRAFT_263345</name>
</gene>
<keyword evidence="5" id="KW-1185">Reference proteome</keyword>
<protein>
    <submittedName>
        <fullName evidence="4">Short chain dehydrogenase reductase</fullName>
    </submittedName>
</protein>
<name>A0ABR4K2U6_9EURO</name>
<sequence length="301" mass="32608">MTSFTIDETSIPPLTGKVAVITGGSSGIGYAAARILATKGAHVHILDLNEPTDQGYANDGKMTFHRCDISNWFQLRTKFDEIGRVDLAFANAGVSEETDYFTDSYGIDGLLEEPTYSVLSVNLRAVLNFVKLASSVMKRTGTAGSIVITTSATAYAPEQSLPVYSAGKLALVGLIRALRSVLIRDNITINGVAPAATITNLLPPHLAAPIIAQRLPVSSPEFVGLALVHAATASQLRRVESYGKETEEAKWVAERWNGRVTLTLGPTYTELEEPLADLRGFWFGHQNLELTRKQQAATDFR</sequence>
<dbReference type="PRINTS" id="PR00081">
    <property type="entry name" value="GDHRDH"/>
</dbReference>
<dbReference type="SUPFAM" id="SSF51735">
    <property type="entry name" value="NAD(P)-binding Rossmann-fold domains"/>
    <property type="match status" value="1"/>
</dbReference>
<dbReference type="Pfam" id="PF00106">
    <property type="entry name" value="adh_short"/>
    <property type="match status" value="1"/>
</dbReference>
<dbReference type="Proteomes" id="UP001610446">
    <property type="component" value="Unassembled WGS sequence"/>
</dbReference>
<evidence type="ECO:0000256" key="1">
    <source>
        <dbReference type="ARBA" id="ARBA00006484"/>
    </source>
</evidence>
<dbReference type="PROSITE" id="PS00061">
    <property type="entry name" value="ADH_SHORT"/>
    <property type="match status" value="1"/>
</dbReference>
<proteinExistence type="inferred from homology"/>
<dbReference type="InterPro" id="IPR002347">
    <property type="entry name" value="SDR_fam"/>
</dbReference>